<proteinExistence type="predicted"/>
<protein>
    <submittedName>
        <fullName evidence="2">MIF4G domain-containing protein</fullName>
    </submittedName>
</protein>
<dbReference type="WBParaSite" id="PS1159_v2.g8088.t2">
    <property type="protein sequence ID" value="PS1159_v2.g8088.t2"/>
    <property type="gene ID" value="PS1159_v2.g8088"/>
</dbReference>
<evidence type="ECO:0000313" key="2">
    <source>
        <dbReference type="WBParaSite" id="PS1159_v2.g8088.t2"/>
    </source>
</evidence>
<reference evidence="2" key="1">
    <citation type="submission" date="2022-11" db="UniProtKB">
        <authorList>
            <consortium name="WormBaseParasite"/>
        </authorList>
    </citation>
    <scope>IDENTIFICATION</scope>
</reference>
<sequence length="255" mass="29863">MVSLCEKRSENAWVPYFLKHNNDINNNNEDIVRAIRGNIVRAIRGVLNKLATKKFDALVQDLTEIDLWCDKETFIEMISVIFEQAMQSPLYGSLYADLCLKIQQNENDLNKAETWFHRGLVRKIQTLVEAVNEDSNTEIENEDLLRKMKKKRDLIGLIRFISQLFRVNLINFKILENCLVTYVRAYERTKKELFLESAILLLYNAGPFIRDSDGRAKFDGYSSYCEKYRAVVCKRINFMIDDLVNLRESNWGQNV</sequence>
<dbReference type="Proteomes" id="UP000887580">
    <property type="component" value="Unplaced"/>
</dbReference>
<evidence type="ECO:0000313" key="1">
    <source>
        <dbReference type="Proteomes" id="UP000887580"/>
    </source>
</evidence>
<organism evidence="1 2">
    <name type="scientific">Panagrolaimus sp. PS1159</name>
    <dbReference type="NCBI Taxonomy" id="55785"/>
    <lineage>
        <taxon>Eukaryota</taxon>
        <taxon>Metazoa</taxon>
        <taxon>Ecdysozoa</taxon>
        <taxon>Nematoda</taxon>
        <taxon>Chromadorea</taxon>
        <taxon>Rhabditida</taxon>
        <taxon>Tylenchina</taxon>
        <taxon>Panagrolaimomorpha</taxon>
        <taxon>Panagrolaimoidea</taxon>
        <taxon>Panagrolaimidae</taxon>
        <taxon>Panagrolaimus</taxon>
    </lineage>
</organism>
<name>A0AC35GRP8_9BILA</name>
<accession>A0AC35GRP8</accession>